<keyword evidence="1" id="KW-1133">Transmembrane helix</keyword>
<reference evidence="2" key="1">
    <citation type="journal article" date="2021" name="Proc. Natl. Acad. Sci. U.S.A.">
        <title>A Catalog of Tens of Thousands of Viruses from Human Metagenomes Reveals Hidden Associations with Chronic Diseases.</title>
        <authorList>
            <person name="Tisza M.J."/>
            <person name="Buck C.B."/>
        </authorList>
    </citation>
    <scope>NUCLEOTIDE SEQUENCE</scope>
    <source>
        <strain evidence="2">Ctl0E3</strain>
    </source>
</reference>
<dbReference type="EMBL" id="BK015885">
    <property type="protein sequence ID" value="DAD71675.1"/>
    <property type="molecule type" value="Genomic_DNA"/>
</dbReference>
<sequence length="57" mass="6777">MRNIQNQSFPTSIPQKLLLIFLYFQIFLLLFLLYNPSHLLSQLPLCFLKKHLLCCLP</sequence>
<organism evidence="2">
    <name type="scientific">Siphoviridae sp. ctl0E3</name>
    <dbReference type="NCBI Taxonomy" id="2827586"/>
    <lineage>
        <taxon>Viruses</taxon>
        <taxon>Duplodnaviria</taxon>
        <taxon>Heunggongvirae</taxon>
        <taxon>Uroviricota</taxon>
        <taxon>Caudoviricetes</taxon>
    </lineage>
</organism>
<evidence type="ECO:0000313" key="2">
    <source>
        <dbReference type="EMBL" id="DAD71675.1"/>
    </source>
</evidence>
<proteinExistence type="predicted"/>
<evidence type="ECO:0000256" key="1">
    <source>
        <dbReference type="SAM" id="Phobius"/>
    </source>
</evidence>
<protein>
    <submittedName>
        <fullName evidence="2">Uncharacterized protein</fullName>
    </submittedName>
</protein>
<feature type="transmembrane region" description="Helical" evidence="1">
    <location>
        <begin position="17"/>
        <end position="34"/>
    </location>
</feature>
<accession>A0A8S5LPA9</accession>
<name>A0A8S5LPA9_9CAUD</name>
<keyword evidence="1" id="KW-0812">Transmembrane</keyword>
<keyword evidence="1" id="KW-0472">Membrane</keyword>